<feature type="region of interest" description="Disordered" evidence="5">
    <location>
        <begin position="633"/>
        <end position="653"/>
    </location>
</feature>
<dbReference type="SMART" id="SM00249">
    <property type="entry name" value="PHD"/>
    <property type="match status" value="4"/>
</dbReference>
<dbReference type="InterPro" id="IPR019787">
    <property type="entry name" value="Znf_PHD-finger"/>
</dbReference>
<dbReference type="EMBL" id="OA885853">
    <property type="protein sequence ID" value="CAD7282422.1"/>
    <property type="molecule type" value="Genomic_DNA"/>
</dbReference>
<dbReference type="SUPFAM" id="SSF57903">
    <property type="entry name" value="FYVE/PHD zinc finger"/>
    <property type="match status" value="3"/>
</dbReference>
<dbReference type="InterPro" id="IPR034732">
    <property type="entry name" value="EPHD"/>
</dbReference>
<dbReference type="OrthoDB" id="336088at2759"/>
<dbReference type="Proteomes" id="UP000678499">
    <property type="component" value="Unassembled WGS sequence"/>
</dbReference>
<dbReference type="InterPro" id="IPR011011">
    <property type="entry name" value="Znf_FYVE_PHD"/>
</dbReference>
<dbReference type="InterPro" id="IPR013083">
    <property type="entry name" value="Znf_RING/FYVE/PHD"/>
</dbReference>
<dbReference type="Gene3D" id="2.30.30.1150">
    <property type="match status" value="1"/>
</dbReference>
<protein>
    <recommendedName>
        <fullName evidence="10">PHD finger protein 14</fullName>
    </recommendedName>
</protein>
<dbReference type="Pfam" id="PF13832">
    <property type="entry name" value="zf-HC5HC2H_2"/>
    <property type="match status" value="1"/>
</dbReference>
<evidence type="ECO:0008006" key="10">
    <source>
        <dbReference type="Google" id="ProtNLM"/>
    </source>
</evidence>
<feature type="compositionally biased region" description="Low complexity" evidence="5">
    <location>
        <begin position="63"/>
        <end position="74"/>
    </location>
</feature>
<feature type="compositionally biased region" description="Acidic residues" evidence="5">
    <location>
        <begin position="884"/>
        <end position="898"/>
    </location>
</feature>
<keyword evidence="3" id="KW-0862">Zinc</keyword>
<sequence length="898" mass="98909">MATNGEEPDGFDMQFLFRTLAERDPSKRKVKPAQHAFMDMGHVTESSSDDEDYTVPEDELNADSDAISDSGSDSPNVASAEEDEAITANGEKEPPGKDVKASTDAYSADVTELLKKLDHKLICCACLGMESLPNDELIECDGCGIMIHEGCYYGIPEDASESSSVSSCSSDPWFCDACKAGNFNPRCELCPNTGGAFKETDAGHWVHIVCALFVRGVAFVNPERLEGMTLFELSNSAFGSKACAYCEDVALSKTGVCVVCDAGMCRIVFHGTCGQKEGLLLFPHEDGNLSAPGEQVDPYLAHCKLHSEKSRMRDKKTRYNALHGLMKMRVQERIERSENAERLKIPLPPQFDPKRMLRKLMKQQTLYEKAKASRGDAWVPTERIPRLLNTSPESVINMRHKITLMNLDPIAMEDTLAQQQSIADIGRKHGLKPAFSVEFVAYFIDRSKRMMTFREELADAQKSRALLAERAKGALEVFEEAKNRNEVASQKFETARNEAEMLFGCICDVSGKTLGTPRCLEPPPPPIRPFFASPVRMTSNARKLYDAVETTQNNSSSGSKKLMKKRSPNHKGILMKCTTCDSTKEQHSIVTCDTCHQSYHMACVVPPLERMPKKTKLYGWQCNECVAEVSTDSEKEAVDTEAPRKLRGALSRPRKQVYEADSIILDDGSSSISDSIANAGVSKPLVTVPKRKKKRSEGDQVPSVSDSVDLNHSVPVGDGSPETSPKKKKRRINVSGAADGPHAVEDGLSLSGKAASSTGEPSAGRSRRISASRAKRGSSPEKTTCDVCNMPGTGSDTVRCDECKRCFHFQCLDPPVLKSPKVRGYSWHCEDCDNASETSDGPRFSEMKETPKEKRRSALRELDKQNSRTREWVAAQQEAAETANGEELDEDGVLQIDE</sequence>
<evidence type="ECO:0000259" key="6">
    <source>
        <dbReference type="PROSITE" id="PS50016"/>
    </source>
</evidence>
<feature type="domain" description="PHD-type" evidence="7">
    <location>
        <begin position="184"/>
        <end position="307"/>
    </location>
</feature>
<feature type="region of interest" description="Disordered" evidence="5">
    <location>
        <begin position="687"/>
        <end position="785"/>
    </location>
</feature>
<feature type="compositionally biased region" description="Basic and acidic residues" evidence="5">
    <location>
        <begin position="90"/>
        <end position="101"/>
    </location>
</feature>
<evidence type="ECO:0000313" key="9">
    <source>
        <dbReference type="Proteomes" id="UP000678499"/>
    </source>
</evidence>
<dbReference type="PANTHER" id="PTHR13793:SF150">
    <property type="entry name" value="PHD FINGER PROTEIN 14"/>
    <property type="match status" value="1"/>
</dbReference>
<dbReference type="CDD" id="cd15563">
    <property type="entry name" value="PHD3_PHF14"/>
    <property type="match status" value="1"/>
</dbReference>
<evidence type="ECO:0000313" key="8">
    <source>
        <dbReference type="EMBL" id="CAD7282422.1"/>
    </source>
</evidence>
<name>A0A7R9BXP3_9CRUS</name>
<dbReference type="InterPro" id="IPR001965">
    <property type="entry name" value="Znf_PHD"/>
</dbReference>
<dbReference type="InterPro" id="IPR019786">
    <property type="entry name" value="Zinc_finger_PHD-type_CS"/>
</dbReference>
<dbReference type="AlphaFoldDB" id="A0A7R9BXP3"/>
<dbReference type="PROSITE" id="PS51805">
    <property type="entry name" value="EPHD"/>
    <property type="match status" value="1"/>
</dbReference>
<keyword evidence="2 4" id="KW-0863">Zinc-finger</keyword>
<feature type="compositionally biased region" description="Basic residues" evidence="5">
    <location>
        <begin position="765"/>
        <end position="776"/>
    </location>
</feature>
<dbReference type="EMBL" id="CAJPEX010003816">
    <property type="protein sequence ID" value="CAG0922574.1"/>
    <property type="molecule type" value="Genomic_DNA"/>
</dbReference>
<evidence type="ECO:0000256" key="3">
    <source>
        <dbReference type="ARBA" id="ARBA00022833"/>
    </source>
</evidence>
<reference evidence="8" key="1">
    <citation type="submission" date="2020-11" db="EMBL/GenBank/DDBJ databases">
        <authorList>
            <person name="Tran Van P."/>
        </authorList>
    </citation>
    <scope>NUCLEOTIDE SEQUENCE</scope>
</reference>
<evidence type="ECO:0000256" key="2">
    <source>
        <dbReference type="ARBA" id="ARBA00022771"/>
    </source>
</evidence>
<dbReference type="InterPro" id="IPR050701">
    <property type="entry name" value="Histone_Mod_Regulator"/>
</dbReference>
<gene>
    <name evidence="8" type="ORF">NMOB1V02_LOCUS10047</name>
</gene>
<keyword evidence="9" id="KW-1185">Reference proteome</keyword>
<feature type="domain" description="PHD-type" evidence="6">
    <location>
        <begin position="574"/>
        <end position="628"/>
    </location>
</feature>
<proteinExistence type="predicted"/>
<evidence type="ECO:0000259" key="7">
    <source>
        <dbReference type="PROSITE" id="PS51805"/>
    </source>
</evidence>
<feature type="region of interest" description="Disordered" evidence="5">
    <location>
        <begin position="22"/>
        <end position="103"/>
    </location>
</feature>
<feature type="compositionally biased region" description="Basic and acidic residues" evidence="5">
    <location>
        <begin position="843"/>
        <end position="871"/>
    </location>
</feature>
<dbReference type="Pfam" id="PF00628">
    <property type="entry name" value="PHD"/>
    <property type="match status" value="2"/>
</dbReference>
<feature type="domain" description="PHD-type" evidence="6">
    <location>
        <begin position="782"/>
        <end position="835"/>
    </location>
</feature>
<keyword evidence="1" id="KW-0479">Metal-binding</keyword>
<accession>A0A7R9BXP3</accession>
<dbReference type="PROSITE" id="PS01359">
    <property type="entry name" value="ZF_PHD_1"/>
    <property type="match status" value="1"/>
</dbReference>
<dbReference type="GO" id="GO:0006357">
    <property type="term" value="P:regulation of transcription by RNA polymerase II"/>
    <property type="evidence" value="ECO:0007669"/>
    <property type="project" value="TreeGrafter"/>
</dbReference>
<evidence type="ECO:0000256" key="4">
    <source>
        <dbReference type="PROSITE-ProRule" id="PRU00146"/>
    </source>
</evidence>
<feature type="compositionally biased region" description="Basic and acidic residues" evidence="5">
    <location>
        <begin position="633"/>
        <end position="644"/>
    </location>
</feature>
<evidence type="ECO:0000256" key="1">
    <source>
        <dbReference type="ARBA" id="ARBA00022723"/>
    </source>
</evidence>
<dbReference type="PROSITE" id="PS50016">
    <property type="entry name" value="ZF_PHD_2"/>
    <property type="match status" value="2"/>
</dbReference>
<dbReference type="PANTHER" id="PTHR13793">
    <property type="entry name" value="PHD FINGER PROTEINS"/>
    <property type="match status" value="1"/>
</dbReference>
<evidence type="ECO:0000256" key="5">
    <source>
        <dbReference type="SAM" id="MobiDB-lite"/>
    </source>
</evidence>
<feature type="compositionally biased region" description="Acidic residues" evidence="5">
    <location>
        <begin position="47"/>
        <end position="62"/>
    </location>
</feature>
<dbReference type="GO" id="GO:0008270">
    <property type="term" value="F:zinc ion binding"/>
    <property type="evidence" value="ECO:0007669"/>
    <property type="project" value="UniProtKB-KW"/>
</dbReference>
<organism evidence="8">
    <name type="scientific">Notodromas monacha</name>
    <dbReference type="NCBI Taxonomy" id="399045"/>
    <lineage>
        <taxon>Eukaryota</taxon>
        <taxon>Metazoa</taxon>
        <taxon>Ecdysozoa</taxon>
        <taxon>Arthropoda</taxon>
        <taxon>Crustacea</taxon>
        <taxon>Oligostraca</taxon>
        <taxon>Ostracoda</taxon>
        <taxon>Podocopa</taxon>
        <taxon>Podocopida</taxon>
        <taxon>Cypridocopina</taxon>
        <taxon>Cypridoidea</taxon>
        <taxon>Cyprididae</taxon>
        <taxon>Notodromas</taxon>
    </lineage>
</organism>
<dbReference type="Gene3D" id="3.30.40.10">
    <property type="entry name" value="Zinc/RING finger domain, C3HC4 (zinc finger)"/>
    <property type="match status" value="3"/>
</dbReference>
<feature type="region of interest" description="Disordered" evidence="5">
    <location>
        <begin position="835"/>
        <end position="898"/>
    </location>
</feature>